<proteinExistence type="predicted"/>
<organism evidence="1 2">
    <name type="scientific">Paracoccus caeni</name>
    <dbReference type="NCBI Taxonomy" id="657651"/>
    <lineage>
        <taxon>Bacteria</taxon>
        <taxon>Pseudomonadati</taxon>
        <taxon>Pseudomonadota</taxon>
        <taxon>Alphaproteobacteria</taxon>
        <taxon>Rhodobacterales</taxon>
        <taxon>Paracoccaceae</taxon>
        <taxon>Paracoccus</taxon>
    </lineage>
</organism>
<dbReference type="RefSeq" id="WP_200684994.1">
    <property type="nucleotide sequence ID" value="NZ_JAEPRQ010000002.1"/>
</dbReference>
<keyword evidence="2" id="KW-1185">Reference proteome</keyword>
<dbReference type="Proteomes" id="UP000640485">
    <property type="component" value="Unassembled WGS sequence"/>
</dbReference>
<accession>A0A934VZV9</accession>
<name>A0A934VZV9_9RHOB</name>
<reference evidence="1" key="1">
    <citation type="submission" date="2021-01" db="EMBL/GenBank/DDBJ databases">
        <title>Paracoccus amoyensis sp. nov., isolated from the surface seawater along the coast of Xiamen Island, China.</title>
        <authorList>
            <person name="Lyu L."/>
        </authorList>
    </citation>
    <scope>NUCLEOTIDE SEQUENCE</scope>
    <source>
        <strain evidence="1">MJ17</strain>
    </source>
</reference>
<gene>
    <name evidence="1" type="ORF">JJJ17_07185</name>
</gene>
<dbReference type="AlphaFoldDB" id="A0A934VZV9"/>
<evidence type="ECO:0000313" key="1">
    <source>
        <dbReference type="EMBL" id="MBK4215703.1"/>
    </source>
</evidence>
<evidence type="ECO:0000313" key="2">
    <source>
        <dbReference type="Proteomes" id="UP000640485"/>
    </source>
</evidence>
<dbReference type="EMBL" id="JAEPRQ010000002">
    <property type="protein sequence ID" value="MBK4215703.1"/>
    <property type="molecule type" value="Genomic_DNA"/>
</dbReference>
<comment type="caution">
    <text evidence="1">The sequence shown here is derived from an EMBL/GenBank/DDBJ whole genome shotgun (WGS) entry which is preliminary data.</text>
</comment>
<protein>
    <submittedName>
        <fullName evidence="1">Uncharacterized protein</fullName>
    </submittedName>
</protein>
<sequence>MPDAVSRLEQELQIRQRTVLFLVSEYVSRNPAERSRIIAFLEELLPDMDEAAAQIAREILHDLKV</sequence>